<keyword evidence="2" id="KW-1185">Reference proteome</keyword>
<dbReference type="Proteomes" id="UP000184212">
    <property type="component" value="Unassembled WGS sequence"/>
</dbReference>
<evidence type="ECO:0000313" key="2">
    <source>
        <dbReference type="Proteomes" id="UP000184212"/>
    </source>
</evidence>
<name>A0A1M5WMA1_9BACT</name>
<reference evidence="1 2" key="1">
    <citation type="submission" date="2016-11" db="EMBL/GenBank/DDBJ databases">
        <authorList>
            <person name="Jaros S."/>
            <person name="Januszkiewicz K."/>
            <person name="Wedrychowicz H."/>
        </authorList>
    </citation>
    <scope>NUCLEOTIDE SEQUENCE [LARGE SCALE GENOMIC DNA]</scope>
    <source>
        <strain evidence="1 2">DSM 24574</strain>
    </source>
</reference>
<organism evidence="1 2">
    <name type="scientific">Chryseolinea serpens</name>
    <dbReference type="NCBI Taxonomy" id="947013"/>
    <lineage>
        <taxon>Bacteria</taxon>
        <taxon>Pseudomonadati</taxon>
        <taxon>Bacteroidota</taxon>
        <taxon>Cytophagia</taxon>
        <taxon>Cytophagales</taxon>
        <taxon>Fulvivirgaceae</taxon>
        <taxon>Chryseolinea</taxon>
    </lineage>
</organism>
<dbReference type="STRING" id="947013.SAMN04488109_5833"/>
<evidence type="ECO:0000313" key="1">
    <source>
        <dbReference type="EMBL" id="SHH88690.1"/>
    </source>
</evidence>
<accession>A0A1M5WMA1</accession>
<gene>
    <name evidence="1" type="ORF">SAMN04488109_5833</name>
</gene>
<dbReference type="EMBL" id="FQWQ01000005">
    <property type="protein sequence ID" value="SHH88690.1"/>
    <property type="molecule type" value="Genomic_DNA"/>
</dbReference>
<protein>
    <submittedName>
        <fullName evidence="1">Uncharacterized protein</fullName>
    </submittedName>
</protein>
<dbReference type="RefSeq" id="WP_073141736.1">
    <property type="nucleotide sequence ID" value="NZ_FQWQ01000005.1"/>
</dbReference>
<dbReference type="AlphaFoldDB" id="A0A1M5WMA1"/>
<dbReference type="OrthoDB" id="9821485at2"/>
<proteinExistence type="predicted"/>
<sequence length="189" mass="22136">MTRCLLFLCFAATCFSFQKRPQPVRFWQPAVSNIYPDSFAIYWTCAGVPSATKLPIRVHFMNVYGDEVFISRQVTDTIVDFHFENFNERTLIISSSTPSRKRASNDTYGLRILTKRPAIEEMKVVLAFDPSLQNYLRLAEAYEKEECYVNAIFIYRQMMKMDSLEGARYWQEFKTRNLRKFSSPTSPNN</sequence>